<dbReference type="EMBL" id="AGNL01022041">
    <property type="protein sequence ID" value="EJK59897.1"/>
    <property type="molecule type" value="Genomic_DNA"/>
</dbReference>
<name>K0SN48_THAOC</name>
<sequence>PVALLTIPMLKRDDVSNAEVCNGRNMELVAFWSLSGSTAVMTYTNKIYNNVDLDIYLCHKAYKEVLSLLLSEDAIGHVFSKVGVNYNSPDADENELTQSPYNVIYGSMASHLTKADPSTSVLPSPQMSSDLSYGVLPSSWRSPCRQLVGLSRCQSRPAAASQW</sequence>
<evidence type="ECO:0000313" key="1">
    <source>
        <dbReference type="EMBL" id="EJK59897.1"/>
    </source>
</evidence>
<gene>
    <name evidence="1" type="ORF">THAOC_19828</name>
</gene>
<proteinExistence type="predicted"/>
<keyword evidence="2" id="KW-1185">Reference proteome</keyword>
<feature type="non-terminal residue" evidence="1">
    <location>
        <position position="1"/>
    </location>
</feature>
<reference evidence="1 2" key="1">
    <citation type="journal article" date="2012" name="Genome Biol.">
        <title>Genome and low-iron response of an oceanic diatom adapted to chronic iron limitation.</title>
        <authorList>
            <person name="Lommer M."/>
            <person name="Specht M."/>
            <person name="Roy A.S."/>
            <person name="Kraemer L."/>
            <person name="Andreson R."/>
            <person name="Gutowska M.A."/>
            <person name="Wolf J."/>
            <person name="Bergner S.V."/>
            <person name="Schilhabel M.B."/>
            <person name="Klostermeier U.C."/>
            <person name="Beiko R.G."/>
            <person name="Rosenstiel P."/>
            <person name="Hippler M."/>
            <person name="Laroche J."/>
        </authorList>
    </citation>
    <scope>NUCLEOTIDE SEQUENCE [LARGE SCALE GENOMIC DNA]</scope>
    <source>
        <strain evidence="1 2">CCMP1005</strain>
    </source>
</reference>
<evidence type="ECO:0000313" key="2">
    <source>
        <dbReference type="Proteomes" id="UP000266841"/>
    </source>
</evidence>
<accession>K0SN48</accession>
<protein>
    <submittedName>
        <fullName evidence="1">Uncharacterized protein</fullName>
    </submittedName>
</protein>
<dbReference type="Proteomes" id="UP000266841">
    <property type="component" value="Unassembled WGS sequence"/>
</dbReference>
<dbReference type="AlphaFoldDB" id="K0SN48"/>
<organism evidence="1 2">
    <name type="scientific">Thalassiosira oceanica</name>
    <name type="common">Marine diatom</name>
    <dbReference type="NCBI Taxonomy" id="159749"/>
    <lineage>
        <taxon>Eukaryota</taxon>
        <taxon>Sar</taxon>
        <taxon>Stramenopiles</taxon>
        <taxon>Ochrophyta</taxon>
        <taxon>Bacillariophyta</taxon>
        <taxon>Coscinodiscophyceae</taxon>
        <taxon>Thalassiosirophycidae</taxon>
        <taxon>Thalassiosirales</taxon>
        <taxon>Thalassiosiraceae</taxon>
        <taxon>Thalassiosira</taxon>
    </lineage>
</organism>
<comment type="caution">
    <text evidence="1">The sequence shown here is derived from an EMBL/GenBank/DDBJ whole genome shotgun (WGS) entry which is preliminary data.</text>
</comment>